<name>A0A9W8PJE1_9HYPO</name>
<evidence type="ECO:0000313" key="3">
    <source>
        <dbReference type="Proteomes" id="UP001152130"/>
    </source>
</evidence>
<feature type="compositionally biased region" description="Basic and acidic residues" evidence="1">
    <location>
        <begin position="52"/>
        <end position="62"/>
    </location>
</feature>
<reference evidence="2" key="1">
    <citation type="submission" date="2022-10" db="EMBL/GenBank/DDBJ databases">
        <title>Fusarium specimens isolated from Avocado Roots.</title>
        <authorList>
            <person name="Stajich J."/>
            <person name="Roper C."/>
            <person name="Heimlech-Rivalta G."/>
        </authorList>
    </citation>
    <scope>NUCLEOTIDE SEQUENCE</scope>
    <source>
        <strain evidence="2">CF00143</strain>
    </source>
</reference>
<keyword evidence="3" id="KW-1185">Reference proteome</keyword>
<proteinExistence type="predicted"/>
<comment type="caution">
    <text evidence="2">The sequence shown here is derived from an EMBL/GenBank/DDBJ whole genome shotgun (WGS) entry which is preliminary data.</text>
</comment>
<dbReference type="Proteomes" id="UP001152130">
    <property type="component" value="Unassembled WGS sequence"/>
</dbReference>
<protein>
    <submittedName>
        <fullName evidence="2">Uncharacterized protein</fullName>
    </submittedName>
</protein>
<evidence type="ECO:0000256" key="1">
    <source>
        <dbReference type="SAM" id="MobiDB-lite"/>
    </source>
</evidence>
<feature type="compositionally biased region" description="Low complexity" evidence="1">
    <location>
        <begin position="63"/>
        <end position="92"/>
    </location>
</feature>
<organism evidence="2 3">
    <name type="scientific">Fusarium irregulare</name>
    <dbReference type="NCBI Taxonomy" id="2494466"/>
    <lineage>
        <taxon>Eukaryota</taxon>
        <taxon>Fungi</taxon>
        <taxon>Dikarya</taxon>
        <taxon>Ascomycota</taxon>
        <taxon>Pezizomycotina</taxon>
        <taxon>Sordariomycetes</taxon>
        <taxon>Hypocreomycetidae</taxon>
        <taxon>Hypocreales</taxon>
        <taxon>Nectriaceae</taxon>
        <taxon>Fusarium</taxon>
        <taxon>Fusarium incarnatum-equiseti species complex</taxon>
    </lineage>
</organism>
<feature type="compositionally biased region" description="Low complexity" evidence="1">
    <location>
        <begin position="100"/>
        <end position="117"/>
    </location>
</feature>
<sequence length="626" mass="69971">MTPLTKPEAVPSSRGGRIYSILRKPASNLALKISDFDRNRLNMWEVSWAAPKESRKEHRENKATATPKASATSKPRSLFSRGSSSSSEVPSFCKRRNVETISPTVSVSSSAKTSPTSYHDESDSISTFSISSEQTTVHVPKIVDLRNRRNGQLIDTTRPSTGMHIARGVSQMLMTVDLYVRGSPPDDPPSPTLTTSSTPWDTETLESVVLRPWPLLQTLSSDSFVKRSTEATTTPRIDSDAPYLVNCGVTITAPIVEPSTIKSKLRGRSTSNQTPPAIEPLPPRPQSSRSYVPKPKAIRRMASSSTPLRAEPSSDAWKPPNAWGCTPTEPSFPSRPSPSPEPEIPKELTPMQLDVKYLARESNLVRLLRLTEAQDVAGPPSSSRDLEVEKMQWMLSAMYNLDGPIYPDVGEEDMSCEPSDPPKKVLALYETPVLSPVRSPSAFPVAPSSIEAVHSLRLPLAMPSQDIPALLRNIHRCLEPGGSLHLTIIDPLPITNTLGPLLRTWIEDHLLFNLESSFRCTNPSKLLPVWLKNASLRVDTDFVETTQFFSIPLDNSQLQFVRDGHESEEGLRQELRNTVGRMLWMEVWREYIIADRWWWDEPDILAECMRLQTVWEWRLIEAVKDT</sequence>
<feature type="region of interest" description="Disordered" evidence="1">
    <location>
        <begin position="260"/>
        <end position="343"/>
    </location>
</feature>
<accession>A0A9W8PJE1</accession>
<dbReference type="EMBL" id="JAPDHF010000016">
    <property type="protein sequence ID" value="KAJ4007960.1"/>
    <property type="molecule type" value="Genomic_DNA"/>
</dbReference>
<dbReference type="SUPFAM" id="SSF53335">
    <property type="entry name" value="S-adenosyl-L-methionine-dependent methyltransferases"/>
    <property type="match status" value="1"/>
</dbReference>
<dbReference type="AlphaFoldDB" id="A0A9W8PJE1"/>
<evidence type="ECO:0000313" key="2">
    <source>
        <dbReference type="EMBL" id="KAJ4007960.1"/>
    </source>
</evidence>
<feature type="region of interest" description="Disordered" evidence="1">
    <location>
        <begin position="50"/>
        <end position="125"/>
    </location>
</feature>
<gene>
    <name evidence="2" type="ORF">NW766_009773</name>
</gene>
<feature type="compositionally biased region" description="Pro residues" evidence="1">
    <location>
        <begin position="333"/>
        <end position="342"/>
    </location>
</feature>
<dbReference type="InterPro" id="IPR029063">
    <property type="entry name" value="SAM-dependent_MTases_sf"/>
</dbReference>